<protein>
    <submittedName>
        <fullName evidence="1">Uncharacterized protein</fullName>
    </submittedName>
</protein>
<organism evidence="1 2">
    <name type="scientific">Vitis vinifera</name>
    <name type="common">Grape</name>
    <dbReference type="NCBI Taxonomy" id="29760"/>
    <lineage>
        <taxon>Eukaryota</taxon>
        <taxon>Viridiplantae</taxon>
        <taxon>Streptophyta</taxon>
        <taxon>Embryophyta</taxon>
        <taxon>Tracheophyta</taxon>
        <taxon>Spermatophyta</taxon>
        <taxon>Magnoliopsida</taxon>
        <taxon>eudicotyledons</taxon>
        <taxon>Gunneridae</taxon>
        <taxon>Pentapetalae</taxon>
        <taxon>rosids</taxon>
        <taxon>Vitales</taxon>
        <taxon>Vitaceae</taxon>
        <taxon>Viteae</taxon>
        <taxon>Vitis</taxon>
    </lineage>
</organism>
<comment type="caution">
    <text evidence="1">The sequence shown here is derived from an EMBL/GenBank/DDBJ whole genome shotgun (WGS) entry which is preliminary data.</text>
</comment>
<gene>
    <name evidence="1" type="ORF">CK203_037666</name>
</gene>
<evidence type="ECO:0000313" key="2">
    <source>
        <dbReference type="Proteomes" id="UP000288805"/>
    </source>
</evidence>
<name>A0A438HKM5_VITVI</name>
<sequence>MGVKQIKTRNNVNPKKVMVKVNGVKDVQHDDHKTFEFMDKKENNVNVVSSFLALHEVMESEQGRYVSMDGKGCDVSNNSDLKDLVEFSSVQYHSTPYFQFENIENICNPISSDWTPRKMLILELRWRVHGWPNF</sequence>
<reference evidence="1 2" key="1">
    <citation type="journal article" date="2018" name="PLoS Genet.">
        <title>Population sequencing reveals clonal diversity and ancestral inbreeding in the grapevine cultivar Chardonnay.</title>
        <authorList>
            <person name="Roach M.J."/>
            <person name="Johnson D.L."/>
            <person name="Bohlmann J."/>
            <person name="van Vuuren H.J."/>
            <person name="Jones S.J."/>
            <person name="Pretorius I.S."/>
            <person name="Schmidt S.A."/>
            <person name="Borneman A.R."/>
        </authorList>
    </citation>
    <scope>NUCLEOTIDE SEQUENCE [LARGE SCALE GENOMIC DNA]</scope>
    <source>
        <strain evidence="2">cv. Chardonnay</strain>
        <tissue evidence="1">Leaf</tissue>
    </source>
</reference>
<dbReference type="AlphaFoldDB" id="A0A438HKM5"/>
<proteinExistence type="predicted"/>
<accession>A0A438HKM5</accession>
<dbReference type="Proteomes" id="UP000288805">
    <property type="component" value="Unassembled WGS sequence"/>
</dbReference>
<dbReference type="EMBL" id="QGNW01000208">
    <property type="protein sequence ID" value="RVW84977.1"/>
    <property type="molecule type" value="Genomic_DNA"/>
</dbReference>
<evidence type="ECO:0000313" key="1">
    <source>
        <dbReference type="EMBL" id="RVW84977.1"/>
    </source>
</evidence>